<dbReference type="PANTHER" id="PTHR19143">
    <property type="entry name" value="FIBRINOGEN/TENASCIN/ANGIOPOEITIN"/>
    <property type="match status" value="1"/>
</dbReference>
<feature type="signal peptide" evidence="1">
    <location>
        <begin position="1"/>
        <end position="19"/>
    </location>
</feature>
<organism evidence="3 4">
    <name type="scientific">Clavelina lepadiformis</name>
    <name type="common">Light-bulb sea squirt</name>
    <name type="synonym">Ascidia lepadiformis</name>
    <dbReference type="NCBI Taxonomy" id="159417"/>
    <lineage>
        <taxon>Eukaryota</taxon>
        <taxon>Metazoa</taxon>
        <taxon>Chordata</taxon>
        <taxon>Tunicata</taxon>
        <taxon>Ascidiacea</taxon>
        <taxon>Aplousobranchia</taxon>
        <taxon>Clavelinidae</taxon>
        <taxon>Clavelina</taxon>
    </lineage>
</organism>
<dbReference type="EMBL" id="CAWYQH010000001">
    <property type="protein sequence ID" value="CAK8671862.1"/>
    <property type="molecule type" value="Genomic_DNA"/>
</dbReference>
<keyword evidence="4" id="KW-1185">Reference proteome</keyword>
<evidence type="ECO:0000313" key="3">
    <source>
        <dbReference type="EMBL" id="CAK8671862.1"/>
    </source>
</evidence>
<proteinExistence type="predicted"/>
<dbReference type="SUPFAM" id="SSF56496">
    <property type="entry name" value="Fibrinogen C-terminal domain-like"/>
    <property type="match status" value="1"/>
</dbReference>
<dbReference type="InterPro" id="IPR014716">
    <property type="entry name" value="Fibrinogen_a/b/g_C_1"/>
</dbReference>
<dbReference type="InterPro" id="IPR050373">
    <property type="entry name" value="Fibrinogen_C-term_domain"/>
</dbReference>
<dbReference type="Gene3D" id="3.90.215.10">
    <property type="entry name" value="Gamma Fibrinogen, chain A, domain 1"/>
    <property type="match status" value="1"/>
</dbReference>
<dbReference type="InterPro" id="IPR002181">
    <property type="entry name" value="Fibrinogen_a/b/g_C_dom"/>
</dbReference>
<dbReference type="SMART" id="SM00186">
    <property type="entry name" value="FBG"/>
    <property type="match status" value="1"/>
</dbReference>
<dbReference type="PROSITE" id="PS51406">
    <property type="entry name" value="FIBRINOGEN_C_2"/>
    <property type="match status" value="1"/>
</dbReference>
<feature type="domain" description="Fibrinogen C-terminal" evidence="2">
    <location>
        <begin position="101"/>
        <end position="304"/>
    </location>
</feature>
<keyword evidence="1" id="KW-0732">Signal</keyword>
<accession>A0ABP0EWQ6</accession>
<evidence type="ECO:0000313" key="4">
    <source>
        <dbReference type="Proteomes" id="UP001642483"/>
    </source>
</evidence>
<dbReference type="PANTHER" id="PTHR19143:SF327">
    <property type="entry name" value="FI21813P1-RELATED"/>
    <property type="match status" value="1"/>
</dbReference>
<feature type="chain" id="PRO_5045509888" description="Fibrinogen C-terminal domain-containing protein" evidence="1">
    <location>
        <begin position="20"/>
        <end position="307"/>
    </location>
</feature>
<gene>
    <name evidence="3" type="ORF">CVLEPA_LOCUS894</name>
</gene>
<protein>
    <recommendedName>
        <fullName evidence="2">Fibrinogen C-terminal domain-containing protein</fullName>
    </recommendedName>
</protein>
<evidence type="ECO:0000256" key="1">
    <source>
        <dbReference type="SAM" id="SignalP"/>
    </source>
</evidence>
<reference evidence="3 4" key="1">
    <citation type="submission" date="2024-02" db="EMBL/GenBank/DDBJ databases">
        <authorList>
            <person name="Daric V."/>
            <person name="Darras S."/>
        </authorList>
    </citation>
    <scope>NUCLEOTIDE SEQUENCE [LARGE SCALE GENOMIC DNA]</scope>
</reference>
<dbReference type="InterPro" id="IPR036056">
    <property type="entry name" value="Fibrinogen-like_C"/>
</dbReference>
<sequence length="307" mass="35201">MRQWISSLVYLYFMQFSLCSVTADLDPVDLELLEMQVTKLEGLVSNLTEIISSEYEECQCNETLSSIKAQLSLHGISLDNSSRDDIVEHTTSPVDEEYWREQTKTKYEDCQNIYRDGFQESGVYQIWMVDLFNLYPIYCDMDVGENKGWMTFFRRYDGSTSFSQDQATYDVGFGIPTQEFWIGNENLYALARNEFSSRDDTARLRVDLADESGERFYAEYAHFSLGTRKQGYQITDVSGYSGDAGDGLSQFLNNRFIVCGSFGGWWWDSCGSSLSSLNGNISELVWPGSPKRYRSASMKIQRFPKST</sequence>
<dbReference type="Proteomes" id="UP001642483">
    <property type="component" value="Unassembled WGS sequence"/>
</dbReference>
<evidence type="ECO:0000259" key="2">
    <source>
        <dbReference type="PROSITE" id="PS51406"/>
    </source>
</evidence>
<dbReference type="Pfam" id="PF00147">
    <property type="entry name" value="Fibrinogen_C"/>
    <property type="match status" value="1"/>
</dbReference>
<name>A0ABP0EWQ6_CLALP</name>
<comment type="caution">
    <text evidence="3">The sequence shown here is derived from an EMBL/GenBank/DDBJ whole genome shotgun (WGS) entry which is preliminary data.</text>
</comment>